<evidence type="ECO:0000313" key="3">
    <source>
        <dbReference type="EMBL" id="OGM94217.1"/>
    </source>
</evidence>
<feature type="transmembrane region" description="Helical" evidence="1">
    <location>
        <begin position="61"/>
        <end position="79"/>
    </location>
</feature>
<evidence type="ECO:0000259" key="2">
    <source>
        <dbReference type="Pfam" id="PF13240"/>
    </source>
</evidence>
<protein>
    <recommendedName>
        <fullName evidence="2">Zinc-ribbon domain-containing protein</fullName>
    </recommendedName>
</protein>
<feature type="domain" description="Zinc-ribbon" evidence="2">
    <location>
        <begin position="27"/>
        <end position="48"/>
    </location>
</feature>
<evidence type="ECO:0000313" key="4">
    <source>
        <dbReference type="Proteomes" id="UP000179057"/>
    </source>
</evidence>
<keyword evidence="1" id="KW-1133">Transmembrane helix</keyword>
<sequence length="142" mass="16224">MDNPQAPNQPEVAAMPSVATPDRKNICPQCHQPVLSEYYFCPNCGKKLEEVPLSTTIWAQLWLYIFTLIVMPFTGYLAYRHWQGVAYMRSRDPKARRIGFISVILLISTIVLLTWSIWAGITQLKESIQTQQNNINSLGGFY</sequence>
<keyword evidence="1" id="KW-0812">Transmembrane</keyword>
<organism evidence="3 4">
    <name type="scientific">Candidatus Wolfebacteria bacterium RIFOXYD1_FULL_48_65</name>
    <dbReference type="NCBI Taxonomy" id="1802561"/>
    <lineage>
        <taxon>Bacteria</taxon>
        <taxon>Candidatus Wolfeibacteriota</taxon>
    </lineage>
</organism>
<evidence type="ECO:0000256" key="1">
    <source>
        <dbReference type="SAM" id="Phobius"/>
    </source>
</evidence>
<name>A0A1F8E0G2_9BACT</name>
<dbReference type="InterPro" id="IPR026870">
    <property type="entry name" value="Zinc_ribbon_dom"/>
</dbReference>
<proteinExistence type="predicted"/>
<dbReference type="AlphaFoldDB" id="A0A1F8E0G2"/>
<comment type="caution">
    <text evidence="3">The sequence shown here is derived from an EMBL/GenBank/DDBJ whole genome shotgun (WGS) entry which is preliminary data.</text>
</comment>
<keyword evidence="1" id="KW-0472">Membrane</keyword>
<feature type="transmembrane region" description="Helical" evidence="1">
    <location>
        <begin position="100"/>
        <end position="121"/>
    </location>
</feature>
<dbReference type="Proteomes" id="UP000179057">
    <property type="component" value="Unassembled WGS sequence"/>
</dbReference>
<dbReference type="Pfam" id="PF13240">
    <property type="entry name" value="Zn_Ribbon_1"/>
    <property type="match status" value="1"/>
</dbReference>
<dbReference type="EMBL" id="MGIV01000014">
    <property type="protein sequence ID" value="OGM94217.1"/>
    <property type="molecule type" value="Genomic_DNA"/>
</dbReference>
<accession>A0A1F8E0G2</accession>
<reference evidence="3 4" key="1">
    <citation type="journal article" date="2016" name="Nat. Commun.">
        <title>Thousands of microbial genomes shed light on interconnected biogeochemical processes in an aquifer system.</title>
        <authorList>
            <person name="Anantharaman K."/>
            <person name="Brown C.T."/>
            <person name="Hug L.A."/>
            <person name="Sharon I."/>
            <person name="Castelle C.J."/>
            <person name="Probst A.J."/>
            <person name="Thomas B.C."/>
            <person name="Singh A."/>
            <person name="Wilkins M.J."/>
            <person name="Karaoz U."/>
            <person name="Brodie E.L."/>
            <person name="Williams K.H."/>
            <person name="Hubbard S.S."/>
            <person name="Banfield J.F."/>
        </authorList>
    </citation>
    <scope>NUCLEOTIDE SEQUENCE [LARGE SCALE GENOMIC DNA]</scope>
</reference>
<gene>
    <name evidence="3" type="ORF">A2610_02865</name>
</gene>